<evidence type="ECO:0000313" key="3">
    <source>
        <dbReference type="EMBL" id="AJI25481.1"/>
    </source>
</evidence>
<dbReference type="AlphaFoldDB" id="A0A0B6APU6"/>
<protein>
    <recommendedName>
        <fullName evidence="2">VTT domain-containing protein</fullName>
    </recommendedName>
</protein>
<dbReference type="Proteomes" id="UP000031829">
    <property type="component" value="Chromosome"/>
</dbReference>
<organism evidence="3 4">
    <name type="scientific">Priestia megaterium (strain ATCC 14581 / DSM 32 / CCUG 1817 / JCM 2506 / NBRC 15308 / NCIMB 9376 / NCTC 10342 / NRRL B-14308 / VKM B-512 / Ford 19)</name>
    <name type="common">Bacillus megaterium</name>
    <dbReference type="NCBI Taxonomy" id="1348623"/>
    <lineage>
        <taxon>Bacteria</taxon>
        <taxon>Bacillati</taxon>
        <taxon>Bacillota</taxon>
        <taxon>Bacilli</taxon>
        <taxon>Bacillales</taxon>
        <taxon>Bacillaceae</taxon>
        <taxon>Priestia</taxon>
    </lineage>
</organism>
<proteinExistence type="inferred from homology"/>
<evidence type="ECO:0000259" key="2">
    <source>
        <dbReference type="Pfam" id="PF09335"/>
    </source>
</evidence>
<evidence type="ECO:0000256" key="1">
    <source>
        <dbReference type="ARBA" id="ARBA00010792"/>
    </source>
</evidence>
<dbReference type="Pfam" id="PF09335">
    <property type="entry name" value="VTT_dom"/>
    <property type="match status" value="1"/>
</dbReference>
<dbReference type="InterPro" id="IPR032816">
    <property type="entry name" value="VTT_dom"/>
</dbReference>
<dbReference type="InterPro" id="IPR051311">
    <property type="entry name" value="DedA_domain"/>
</dbReference>
<reference evidence="3 4" key="1">
    <citation type="journal article" date="2015" name="Genome Announc.">
        <title>Complete genome sequences for 35 biothreat assay-relevant bacillus species.</title>
        <authorList>
            <person name="Johnson S.L."/>
            <person name="Daligault H.E."/>
            <person name="Davenport K.W."/>
            <person name="Jaissle J."/>
            <person name="Frey K.G."/>
            <person name="Ladner J.T."/>
            <person name="Broomall S.M."/>
            <person name="Bishop-Lilly K.A."/>
            <person name="Bruce D.C."/>
            <person name="Gibbons H.S."/>
            <person name="Coyne S.R."/>
            <person name="Lo C.C."/>
            <person name="Meincke L."/>
            <person name="Munk A.C."/>
            <person name="Koroleva G.I."/>
            <person name="Rosenzweig C.N."/>
            <person name="Palacios G.F."/>
            <person name="Redden C.L."/>
            <person name="Minogue T.D."/>
            <person name="Chain P.S."/>
        </authorList>
    </citation>
    <scope>NUCLEOTIDE SEQUENCE [LARGE SCALE GENOMIC DNA]</scope>
    <source>
        <strain evidence="4">ATCC 14581 / DSM 32 / JCM 2506 / NBRC 15308 / NCIMB 9376 / NCTC 10342 / NRRL B-14308 / VKM B-512</strain>
    </source>
</reference>
<gene>
    <name evidence="3" type="ORF">BG04_5500</name>
</gene>
<dbReference type="HOGENOM" id="CLU_044208_1_0_9"/>
<dbReference type="GO" id="GO:0005886">
    <property type="term" value="C:plasma membrane"/>
    <property type="evidence" value="ECO:0007669"/>
    <property type="project" value="TreeGrafter"/>
</dbReference>
<dbReference type="EMBL" id="CP009920">
    <property type="protein sequence ID" value="AJI25481.1"/>
    <property type="molecule type" value="Genomic_DNA"/>
</dbReference>
<feature type="domain" description="VTT" evidence="2">
    <location>
        <begin position="32"/>
        <end position="157"/>
    </location>
</feature>
<comment type="similarity">
    <text evidence="1">Belongs to the DedA family.</text>
</comment>
<name>A0A0B6APU6_PRIM2</name>
<dbReference type="PANTHER" id="PTHR42709:SF9">
    <property type="entry name" value="ALKALINE PHOSPHATASE LIKE PROTEIN"/>
    <property type="match status" value="1"/>
</dbReference>
<dbReference type="PANTHER" id="PTHR42709">
    <property type="entry name" value="ALKALINE PHOSPHATASE LIKE PROTEIN"/>
    <property type="match status" value="1"/>
</dbReference>
<dbReference type="GeneID" id="93643444"/>
<dbReference type="RefSeq" id="WP_016764685.1">
    <property type="nucleotide sequence ID" value="NZ_BCVB01000006.1"/>
</dbReference>
<dbReference type="KEGG" id="bmeg:BG04_5500"/>
<sequence>MDLTIISQYIHSYGYIVILLVLFCGIVGIPAPEESFLILLGMFIAKHQLNLYESSLFAFLGVITGMLTAYGLGRYAGTPFFDKYGKYVGLTKEKIEAASGSYHKYGIWTILFGLYIPGLRQISPYMAGISRYPFFLYLLLSVVGSLVWVLSFLILGYYVGDRIHISYIIMGAVAFFVIYLLIKRTRNRKRLERRDGQ</sequence>
<accession>A0A0B6APU6</accession>
<evidence type="ECO:0000313" key="4">
    <source>
        <dbReference type="Proteomes" id="UP000031829"/>
    </source>
</evidence>